<name>A0A1M7Z7I3_9HYPH</name>
<dbReference type="Pfam" id="PF13449">
    <property type="entry name" value="Phytase-like"/>
    <property type="match status" value="1"/>
</dbReference>
<accession>A0A1M7Z7I3</accession>
<evidence type="ECO:0000313" key="4">
    <source>
        <dbReference type="Proteomes" id="UP000186406"/>
    </source>
</evidence>
<feature type="signal peptide" evidence="1">
    <location>
        <begin position="1"/>
        <end position="24"/>
    </location>
</feature>
<dbReference type="Gene3D" id="2.130.10.10">
    <property type="entry name" value="YVTN repeat-like/Quinoprotein amine dehydrogenase"/>
    <property type="match status" value="1"/>
</dbReference>
<dbReference type="InterPro" id="IPR011044">
    <property type="entry name" value="Quino_amine_DH_bsu"/>
</dbReference>
<dbReference type="OrthoDB" id="9803927at2"/>
<feature type="domain" description="Phytase-like" evidence="2">
    <location>
        <begin position="450"/>
        <end position="719"/>
    </location>
</feature>
<dbReference type="InterPro" id="IPR027372">
    <property type="entry name" value="Phytase-like_dom"/>
</dbReference>
<evidence type="ECO:0000259" key="2">
    <source>
        <dbReference type="Pfam" id="PF13449"/>
    </source>
</evidence>
<organism evidence="3 4">
    <name type="scientific">Pseudoxanthobacter soli DSM 19599</name>
    <dbReference type="NCBI Taxonomy" id="1123029"/>
    <lineage>
        <taxon>Bacteria</taxon>
        <taxon>Pseudomonadati</taxon>
        <taxon>Pseudomonadota</taxon>
        <taxon>Alphaproteobacteria</taxon>
        <taxon>Hyphomicrobiales</taxon>
        <taxon>Segnochrobactraceae</taxon>
        <taxon>Pseudoxanthobacter</taxon>
    </lineage>
</organism>
<gene>
    <name evidence="3" type="ORF">SAMN02745172_00426</name>
</gene>
<dbReference type="PANTHER" id="PTHR46928:SF1">
    <property type="entry name" value="MESENCHYME-SPECIFIC CELL SURFACE GLYCOPROTEIN"/>
    <property type="match status" value="1"/>
</dbReference>
<dbReference type="PANTHER" id="PTHR46928">
    <property type="entry name" value="MESENCHYME-SPECIFIC CELL SURFACE GLYCOPROTEIN"/>
    <property type="match status" value="1"/>
</dbReference>
<keyword evidence="4" id="KW-1185">Reference proteome</keyword>
<sequence length="741" mass="78369">MGRGSRIALLAGALLATTALPAVAEPAFNRISTFEVVDNLPKDADRSKATVAEIVKATEDGKMLVYTDSPGERIGLVDISDPEAPKAAGVVALGGEPTSTVVGRGKALVGVVTSKTKTQPSGHLSVVDLATKAVTATCDLGGQPDSLALSDDGRFLAIAIENERDEEVNDGNLPQLPGGNLTIFSMGTDGAPDCASKKVVELTGLAAIAPEDPEPEFVDINDRNEAVVTLQENNHIAIIDLATGKVLSDFPAGNVDLKNVDTKSDGVIAPIESIKGVAREPDAVHWLDNDRFVTANEGDWKGGSRGFTVFKRDGTVEYDSAETLEHLAMRLGHYPEKRSKAKGVEPEGVEAATFDGQKLIFIGTERASLIGVYEDMGDGKAPVFLQALAGGAAPEGLLAIPSRGLFVSASEADRREEGGMGSVVTIYQRSGEPAAYPTIASVNGPDGTPIPWGAISGAAADPTVPGRLYAVTDSAYAQARILTIDTTKKPAAIVSAITVMRDGKPAEHLDLEGIAIRPQGGFWLASEGNPERKKAPTQNLLISVDDKGEIRQEIALPEDVARQATRFGFEGVTVTGKGDDELVWLAQQLPWKNDPKNTTKLIAYSPTKQTWGAVRYPLEQSERGWVGLSEITAVGDKGVIVLERDNGVGSKAAVKVLMFVPSFELKPVPLDSANMPVVRKTLVHDLLPDLKATHGYVLEKVESFAVDSKGDAFVITDNDGVDGSSGETMLIRLGEIQHIVN</sequence>
<protein>
    <submittedName>
        <fullName evidence="3">Esterase-like activity of phytase</fullName>
    </submittedName>
</protein>
<reference evidence="3 4" key="1">
    <citation type="submission" date="2016-12" db="EMBL/GenBank/DDBJ databases">
        <authorList>
            <person name="Song W.-J."/>
            <person name="Kurnit D.M."/>
        </authorList>
    </citation>
    <scope>NUCLEOTIDE SEQUENCE [LARGE SCALE GENOMIC DNA]</scope>
    <source>
        <strain evidence="3 4">DSM 19599</strain>
    </source>
</reference>
<dbReference type="SUPFAM" id="SSF50969">
    <property type="entry name" value="YVTN repeat-like/Quinoprotein amine dehydrogenase"/>
    <property type="match status" value="1"/>
</dbReference>
<dbReference type="Proteomes" id="UP000186406">
    <property type="component" value="Unassembled WGS sequence"/>
</dbReference>
<dbReference type="RefSeq" id="WP_073625536.1">
    <property type="nucleotide sequence ID" value="NZ_FRXO01000001.1"/>
</dbReference>
<evidence type="ECO:0000256" key="1">
    <source>
        <dbReference type="SAM" id="SignalP"/>
    </source>
</evidence>
<evidence type="ECO:0000313" key="3">
    <source>
        <dbReference type="EMBL" id="SHO60825.1"/>
    </source>
</evidence>
<dbReference type="EMBL" id="FRXO01000001">
    <property type="protein sequence ID" value="SHO60825.1"/>
    <property type="molecule type" value="Genomic_DNA"/>
</dbReference>
<dbReference type="InterPro" id="IPR052956">
    <property type="entry name" value="Mesenchyme-surface_protein"/>
</dbReference>
<proteinExistence type="predicted"/>
<keyword evidence="1" id="KW-0732">Signal</keyword>
<dbReference type="AlphaFoldDB" id="A0A1M7Z7I3"/>
<feature type="chain" id="PRO_5013178656" evidence="1">
    <location>
        <begin position="25"/>
        <end position="741"/>
    </location>
</feature>
<dbReference type="InterPro" id="IPR015943">
    <property type="entry name" value="WD40/YVTN_repeat-like_dom_sf"/>
</dbReference>
<dbReference type="STRING" id="1123029.SAMN02745172_00426"/>